<proteinExistence type="predicted"/>
<dbReference type="Proteomes" id="UP001201449">
    <property type="component" value="Unassembled WGS sequence"/>
</dbReference>
<evidence type="ECO:0000313" key="2">
    <source>
        <dbReference type="Proteomes" id="UP001201449"/>
    </source>
</evidence>
<protein>
    <recommendedName>
        <fullName evidence="3">Outer membrane protein beta-barrel domain-containing protein</fullName>
    </recommendedName>
</protein>
<comment type="caution">
    <text evidence="1">The sequence shown here is derived from an EMBL/GenBank/DDBJ whole genome shotgun (WGS) entry which is preliminary data.</text>
</comment>
<evidence type="ECO:0008006" key="3">
    <source>
        <dbReference type="Google" id="ProtNLM"/>
    </source>
</evidence>
<organism evidence="1 2">
    <name type="scientific">Mariniradius sediminis</name>
    <dbReference type="NCBI Taxonomy" id="2909237"/>
    <lineage>
        <taxon>Bacteria</taxon>
        <taxon>Pseudomonadati</taxon>
        <taxon>Bacteroidota</taxon>
        <taxon>Cytophagia</taxon>
        <taxon>Cytophagales</taxon>
        <taxon>Cyclobacteriaceae</taxon>
        <taxon>Mariniradius</taxon>
    </lineage>
</organism>
<dbReference type="EMBL" id="JAKEVZ010000019">
    <property type="protein sequence ID" value="MCF1753052.1"/>
    <property type="molecule type" value="Genomic_DNA"/>
</dbReference>
<evidence type="ECO:0000313" key="1">
    <source>
        <dbReference type="EMBL" id="MCF1753052.1"/>
    </source>
</evidence>
<sequence>MGNILQKPAHGLFTDLAYRIPKTRLAVGMQLAFSQYGFQERQETYQFDNGYEGIVDVQVFNSFTNNSLYLRYDLLDAGLINPYLLAGAGFSRFSTELTILDPREQFTSDCPKPLETSTLVKDRTSYLLLGGGLMMDFGYLIKSQPKDRYFLDLRLGYQNGGDVRFMTANEPNVVTGNSQGENVYFDFVSEAQPAVVHEYHAGSTYLSAMRFMSVNLGFYMRLGRRELVGF</sequence>
<name>A0ABS9BZ87_9BACT</name>
<dbReference type="RefSeq" id="WP_234862874.1">
    <property type="nucleotide sequence ID" value="NZ_JAKEVZ010000019.1"/>
</dbReference>
<reference evidence="1 2" key="1">
    <citation type="submission" date="2022-01" db="EMBL/GenBank/DDBJ databases">
        <title>Mariniradius saccharolyticus sp. nov., isolated from sediment of a river.</title>
        <authorList>
            <person name="Liu H."/>
        </authorList>
    </citation>
    <scope>NUCLEOTIDE SEQUENCE [LARGE SCALE GENOMIC DNA]</scope>
    <source>
        <strain evidence="1 2">RY-2</strain>
    </source>
</reference>
<keyword evidence="2" id="KW-1185">Reference proteome</keyword>
<gene>
    <name evidence="1" type="ORF">L0U89_18480</name>
</gene>
<accession>A0ABS9BZ87</accession>